<name>A0ABR3ZZS7_9LECA</name>
<dbReference type="Proteomes" id="UP001590950">
    <property type="component" value="Unassembled WGS sequence"/>
</dbReference>
<accession>A0ABR3ZZS7</accession>
<dbReference type="EMBL" id="JBEFKJ010000030">
    <property type="protein sequence ID" value="KAL2038739.1"/>
    <property type="molecule type" value="Genomic_DNA"/>
</dbReference>
<keyword evidence="2" id="KW-1185">Reference proteome</keyword>
<evidence type="ECO:0000313" key="1">
    <source>
        <dbReference type="EMBL" id="KAL2038739.1"/>
    </source>
</evidence>
<comment type="caution">
    <text evidence="1">The sequence shown here is derived from an EMBL/GenBank/DDBJ whole genome shotgun (WGS) entry which is preliminary data.</text>
</comment>
<reference evidence="1 2" key="1">
    <citation type="submission" date="2024-09" db="EMBL/GenBank/DDBJ databases">
        <title>Rethinking Asexuality: The Enigmatic Case of Functional Sexual Genes in Lepraria (Stereocaulaceae).</title>
        <authorList>
            <person name="Doellman M."/>
            <person name="Sun Y."/>
            <person name="Barcenas-Pena A."/>
            <person name="Lumbsch H.T."/>
            <person name="Grewe F."/>
        </authorList>
    </citation>
    <scope>NUCLEOTIDE SEQUENCE [LARGE SCALE GENOMIC DNA]</scope>
    <source>
        <strain evidence="1 2">Mercado 3170</strain>
    </source>
</reference>
<evidence type="ECO:0008006" key="3">
    <source>
        <dbReference type="Google" id="ProtNLM"/>
    </source>
</evidence>
<organism evidence="1 2">
    <name type="scientific">Stereocaulon virgatum</name>
    <dbReference type="NCBI Taxonomy" id="373712"/>
    <lineage>
        <taxon>Eukaryota</taxon>
        <taxon>Fungi</taxon>
        <taxon>Dikarya</taxon>
        <taxon>Ascomycota</taxon>
        <taxon>Pezizomycotina</taxon>
        <taxon>Lecanoromycetes</taxon>
        <taxon>OSLEUM clade</taxon>
        <taxon>Lecanoromycetidae</taxon>
        <taxon>Lecanorales</taxon>
        <taxon>Lecanorineae</taxon>
        <taxon>Stereocaulaceae</taxon>
        <taxon>Stereocaulon</taxon>
    </lineage>
</organism>
<evidence type="ECO:0000313" key="2">
    <source>
        <dbReference type="Proteomes" id="UP001590950"/>
    </source>
</evidence>
<protein>
    <recommendedName>
        <fullName evidence="3">F-box domain-containing protein</fullName>
    </recommendedName>
</protein>
<proteinExistence type="predicted"/>
<sequence length="609" mass="67963">MIHEIISDIFEEDSSSTTNADSEAERSAEIQQESTLLKLPLEVFQTITWHMDVGTFFASLLTCQHFLAAAQSKSTLFKHVNNIPGLRLGLDDLSNADLLLRFRKRAAESGCAAGVLSDVTKFSSASRTPVSHAVFSPAIPSEPRSIAQLVTVHGGSMIQIYDLGKDHVRHKTELHIEPAVDEDGYRMKIVKMAIASGSRDLAVLYQSWYGVRDTCIGPHEPGMSNDYIYKLVTFHRVSAKLKGYFYSSTQQERRDVSNFEQGEEPVGLALASNGNACIAWKHPSRQSETKVWLVGRDAKLMEACAYDPNPDVLEISDPPGLPASRYKERLIFNVQFVDNNTKLNFYKPGHPIHSWFTPTCNPSESECAPIFANCAYINHENNGFAYEEFAIGMPIHASHSDNITVNWSCTPICQTSYLALGVSRDRREESNHPDVYIVQAHTTLARSHCNHGIDLEGGRKLHVWKALALLAGYREGTSSLGTVVAVSPGGSRIAAATWSRVLVWSFNPRLLHQGELQHYFPVRDYNSRKGFGRLRPTLLSSEGVVHSMLWTNETQLYATTDQGLVKWDMGHWSDGEREELSLAYDAWPDTAVAAPVTSRAQRRRPVPFR</sequence>
<gene>
    <name evidence="1" type="ORF">N7G274_008497</name>
</gene>